<comment type="similarity">
    <text evidence="1">Belongs to the RAD52 family.</text>
</comment>
<feature type="compositionally biased region" description="Basic and acidic residues" evidence="6">
    <location>
        <begin position="1"/>
        <end position="11"/>
    </location>
</feature>
<dbReference type="GO" id="GO:0045002">
    <property type="term" value="P:double-strand break repair via single-strand annealing"/>
    <property type="evidence" value="ECO:0007669"/>
    <property type="project" value="InterPro"/>
</dbReference>
<feature type="compositionally biased region" description="Low complexity" evidence="6">
    <location>
        <begin position="384"/>
        <end position="401"/>
    </location>
</feature>
<evidence type="ECO:0000256" key="2">
    <source>
        <dbReference type="ARBA" id="ARBA00022763"/>
    </source>
</evidence>
<keyword evidence="4" id="KW-0234">DNA repair</keyword>
<feature type="compositionally biased region" description="Low complexity" evidence="6">
    <location>
        <begin position="578"/>
        <end position="587"/>
    </location>
</feature>
<gene>
    <name evidence="7" type="ORF">TCE0_034f10022</name>
</gene>
<comment type="caution">
    <text evidence="7">The sequence shown here is derived from an EMBL/GenBank/DDBJ whole genome shotgun (WGS) entry which is preliminary data.</text>
</comment>
<dbReference type="SUPFAM" id="SSF54768">
    <property type="entry name" value="dsRNA-binding domain-like"/>
    <property type="match status" value="1"/>
</dbReference>
<feature type="compositionally biased region" description="Polar residues" evidence="6">
    <location>
        <begin position="351"/>
        <end position="375"/>
    </location>
</feature>
<feature type="region of interest" description="Disordered" evidence="6">
    <location>
        <begin position="280"/>
        <end position="405"/>
    </location>
</feature>
<dbReference type="FunFam" id="3.30.390.80:FF:000001">
    <property type="entry name" value="DNA repair protein RAD52 homolog"/>
    <property type="match status" value="1"/>
</dbReference>
<feature type="compositionally biased region" description="Low complexity" evidence="6">
    <location>
        <begin position="529"/>
        <end position="538"/>
    </location>
</feature>
<accession>A0A6V8HD12</accession>
<reference evidence="8" key="1">
    <citation type="journal article" date="2015" name="Genome Announc.">
        <title>Draft genome sequence of Talaromyces cellulolyticus strain Y-94, a source of lignocellulosic biomass-degrading enzymes.</title>
        <authorList>
            <person name="Fujii T."/>
            <person name="Koike H."/>
            <person name="Sawayama S."/>
            <person name="Yano S."/>
            <person name="Inoue H."/>
        </authorList>
    </citation>
    <scope>NUCLEOTIDE SEQUENCE [LARGE SCALE GENOMIC DNA]</scope>
    <source>
        <strain evidence="8">Y-94</strain>
    </source>
</reference>
<feature type="compositionally biased region" description="Gly residues" evidence="6">
    <location>
        <begin position="469"/>
        <end position="481"/>
    </location>
</feature>
<name>A0A6V8HD12_TALPI</name>
<dbReference type="Pfam" id="PF04098">
    <property type="entry name" value="Rad52_Rad22"/>
    <property type="match status" value="1"/>
</dbReference>
<dbReference type="InterPro" id="IPR042525">
    <property type="entry name" value="Rad52_Rad59_Rad22_sf"/>
</dbReference>
<evidence type="ECO:0000313" key="7">
    <source>
        <dbReference type="EMBL" id="GAM38909.1"/>
    </source>
</evidence>
<evidence type="ECO:0000256" key="1">
    <source>
        <dbReference type="ARBA" id="ARBA00006638"/>
    </source>
</evidence>
<feature type="region of interest" description="Disordered" evidence="6">
    <location>
        <begin position="1"/>
        <end position="26"/>
    </location>
</feature>
<dbReference type="NCBIfam" id="TIGR00607">
    <property type="entry name" value="rad52"/>
    <property type="match status" value="1"/>
</dbReference>
<dbReference type="InterPro" id="IPR041247">
    <property type="entry name" value="Rad52_fam"/>
</dbReference>
<protein>
    <recommendedName>
        <fullName evidence="5">RAD52 homolog</fullName>
    </recommendedName>
</protein>
<dbReference type="PANTHER" id="PTHR12132">
    <property type="entry name" value="DNA REPAIR AND RECOMBINATION PROTEIN RAD52, RAD59"/>
    <property type="match status" value="1"/>
</dbReference>
<keyword evidence="2" id="KW-0227">DNA damage</keyword>
<dbReference type="GO" id="GO:0003697">
    <property type="term" value="F:single-stranded DNA binding"/>
    <property type="evidence" value="ECO:0007669"/>
    <property type="project" value="UniProtKB-ARBA"/>
</dbReference>
<feature type="compositionally biased region" description="Low complexity" evidence="6">
    <location>
        <begin position="280"/>
        <end position="297"/>
    </location>
</feature>
<evidence type="ECO:0000256" key="6">
    <source>
        <dbReference type="SAM" id="MobiDB-lite"/>
    </source>
</evidence>
<evidence type="ECO:0000313" key="8">
    <source>
        <dbReference type="Proteomes" id="UP000053095"/>
    </source>
</evidence>
<dbReference type="GO" id="GO:0006312">
    <property type="term" value="P:mitotic recombination"/>
    <property type="evidence" value="ECO:0007669"/>
    <property type="project" value="TreeGrafter"/>
</dbReference>
<dbReference type="PANTHER" id="PTHR12132:SF1">
    <property type="entry name" value="DNA REPAIR PROTEIN RAD52 HOMOLOG"/>
    <property type="match status" value="1"/>
</dbReference>
<dbReference type="AlphaFoldDB" id="A0A6V8HD12"/>
<dbReference type="GO" id="GO:0000730">
    <property type="term" value="P:DNA recombinase assembly"/>
    <property type="evidence" value="ECO:0007669"/>
    <property type="project" value="InterPro"/>
</dbReference>
<proteinExistence type="inferred from homology"/>
<evidence type="ECO:0000256" key="5">
    <source>
        <dbReference type="ARBA" id="ARBA00077224"/>
    </source>
</evidence>
<feature type="region of interest" description="Disordered" evidence="6">
    <location>
        <begin position="422"/>
        <end position="587"/>
    </location>
</feature>
<sequence length="587" mass="62984">MPAVGDQHREPPSTVTGTANPFDEGPRRISEYTAREVATLQSRLDKQLGPEYISARAGPSGQKVHYLAAEKCINLANEVFGFNGWSSSIQNIQIDFVSMMVDESPTTGKISLGLSVIVRVTLRDGTYHEDIGYGHIENCKGKAAAFEKAKKEGTTDGLKRALRTFGNVLGNCIYDKDYLAKVTRLKVAPSKWDVENLHRHPDYAPTKKATIQEQKAPDEVELPPRPVEYNNRKETSSHETLTFDGDAEFGSDVFDEADFVANTTGNPDEVVLEVDTPQPIQRPQARPQLPPAQQRPQGYQQRAAPPNPAMTTPSKPERQWNGPAPTTHTAFNNNPNQNAMAQRGGLAGNPQGVNQTNPMGNNRSSQEFQTSNNTAAGVVKTEQPANAPNTTGNQPTQNNNGLSEPAVGFYSARAVDILRDNPRASPMAPKFDPHAESPSIRKTAGIDHTKSVPVSKPMLFGTSQSPAGPGAGAAASGGPGQGRNFINPATDAHRRIGAPGGNPGGIASPVNKGFTTSSYRPLTRPAIDNRNAANNMNNPTGDPSLKRPPLNDVTNAPLPGALSGSGDIKRPRLSSEAPQHQQQPPQQ</sequence>
<keyword evidence="3" id="KW-0233">DNA recombination</keyword>
<dbReference type="Gene3D" id="3.30.390.80">
    <property type="entry name" value="DNA repair protein Rad52/59/22"/>
    <property type="match status" value="1"/>
</dbReference>
<organism evidence="7 8">
    <name type="scientific">Talaromyces pinophilus</name>
    <name type="common">Penicillium pinophilum</name>
    <dbReference type="NCBI Taxonomy" id="128442"/>
    <lineage>
        <taxon>Eukaryota</taxon>
        <taxon>Fungi</taxon>
        <taxon>Dikarya</taxon>
        <taxon>Ascomycota</taxon>
        <taxon>Pezizomycotina</taxon>
        <taxon>Eurotiomycetes</taxon>
        <taxon>Eurotiomycetidae</taxon>
        <taxon>Eurotiales</taxon>
        <taxon>Trichocomaceae</taxon>
        <taxon>Talaromyces</taxon>
        <taxon>Talaromyces sect. Talaromyces</taxon>
    </lineage>
</organism>
<dbReference type="InterPro" id="IPR007232">
    <property type="entry name" value="Rad52_Rad59_Rad22"/>
</dbReference>
<dbReference type="Proteomes" id="UP000053095">
    <property type="component" value="Unassembled WGS sequence"/>
</dbReference>
<evidence type="ECO:0000256" key="3">
    <source>
        <dbReference type="ARBA" id="ARBA00023172"/>
    </source>
</evidence>
<dbReference type="GO" id="GO:0005634">
    <property type="term" value="C:nucleus"/>
    <property type="evidence" value="ECO:0007669"/>
    <property type="project" value="InterPro"/>
</dbReference>
<keyword evidence="8" id="KW-1185">Reference proteome</keyword>
<feature type="region of interest" description="Disordered" evidence="6">
    <location>
        <begin position="203"/>
        <end position="249"/>
    </location>
</feature>
<dbReference type="EMBL" id="DF933830">
    <property type="protein sequence ID" value="GAM38909.1"/>
    <property type="molecule type" value="Genomic_DNA"/>
</dbReference>
<feature type="compositionally biased region" description="Polar residues" evidence="6">
    <location>
        <begin position="324"/>
        <end position="340"/>
    </location>
</feature>
<evidence type="ECO:0000256" key="4">
    <source>
        <dbReference type="ARBA" id="ARBA00023204"/>
    </source>
</evidence>
<dbReference type="InterPro" id="IPR004585">
    <property type="entry name" value="DNA_recomb/repair_Rad52"/>
</dbReference>